<protein>
    <submittedName>
        <fullName evidence="2">Uncharacterized protein DUF5019</fullName>
    </submittedName>
</protein>
<dbReference type="InterPro" id="IPR025970">
    <property type="entry name" value="SusE"/>
</dbReference>
<feature type="domain" description="SusE outer membrane protein" evidence="1">
    <location>
        <begin position="23"/>
        <end position="128"/>
    </location>
</feature>
<dbReference type="Proteomes" id="UP000295499">
    <property type="component" value="Unassembled WGS sequence"/>
</dbReference>
<dbReference type="GO" id="GO:2001070">
    <property type="term" value="F:starch binding"/>
    <property type="evidence" value="ECO:0007669"/>
    <property type="project" value="InterPro"/>
</dbReference>
<dbReference type="Pfam" id="PF14292">
    <property type="entry name" value="SusE"/>
    <property type="match status" value="1"/>
</dbReference>
<evidence type="ECO:0000259" key="1">
    <source>
        <dbReference type="Pfam" id="PF14292"/>
    </source>
</evidence>
<evidence type="ECO:0000313" key="2">
    <source>
        <dbReference type="EMBL" id="TDO21733.1"/>
    </source>
</evidence>
<dbReference type="RefSeq" id="WP_133556462.1">
    <property type="nucleotide sequence ID" value="NZ_SNWM01000003.1"/>
</dbReference>
<accession>A0A4R6IIF1</accession>
<name>A0A4R6IIF1_9SPHI</name>
<sequence>MKSILLKTVAFSLIAVSLWSCKKDGDLTVSNVSSAGTLTASSTTVALAQANATKPAVTLTFPAATVTGYKVPVASTLQFDVKGNNFAAPKEYVITTTTYSPTVADFNAMVLALGIKAAATAQIEVRLKSAPAPNSVTYSNVVTLSTSPYLAAAWIYVPGAYQGWAPETADSLVSKDNNGVYTGIINYTAGNLGFKITPAKNWNLAYGDAGAGLISTTGGDLNAGVAGKRQLTVDLNKKTIEFAAVKAWTIIGDATPKGWDADTDLKFINDANGVWRATVDLKVGAFKFRNDGGWTLSLGAGATAGTLSATGGDIPLTTAGNYTITLNVSALTYTLVKN</sequence>
<dbReference type="GO" id="GO:0019867">
    <property type="term" value="C:outer membrane"/>
    <property type="evidence" value="ECO:0007669"/>
    <property type="project" value="InterPro"/>
</dbReference>
<dbReference type="CDD" id="cd12956">
    <property type="entry name" value="CBM_SusE-F_like"/>
    <property type="match status" value="1"/>
</dbReference>
<keyword evidence="3" id="KW-1185">Reference proteome</keyword>
<dbReference type="OrthoDB" id="975117at2"/>
<proteinExistence type="predicted"/>
<dbReference type="AlphaFoldDB" id="A0A4R6IIF1"/>
<reference evidence="2 3" key="1">
    <citation type="submission" date="2019-03" db="EMBL/GenBank/DDBJ databases">
        <title>Genomic Encyclopedia of Archaeal and Bacterial Type Strains, Phase II (KMG-II): from individual species to whole genera.</title>
        <authorList>
            <person name="Goeker M."/>
        </authorList>
    </citation>
    <scope>NUCLEOTIDE SEQUENCE [LARGE SCALE GENOMIC DNA]</scope>
    <source>
        <strain evidence="2 3">DSM 19034</strain>
    </source>
</reference>
<evidence type="ECO:0000313" key="3">
    <source>
        <dbReference type="Proteomes" id="UP000295499"/>
    </source>
</evidence>
<comment type="caution">
    <text evidence="2">The sequence shown here is derived from an EMBL/GenBank/DDBJ whole genome shotgun (WGS) entry which is preliminary data.</text>
</comment>
<gene>
    <name evidence="2" type="ORF">CLV32_2840</name>
</gene>
<organism evidence="2 3">
    <name type="scientific">Pedobacter duraquae</name>
    <dbReference type="NCBI Taxonomy" id="425511"/>
    <lineage>
        <taxon>Bacteria</taxon>
        <taxon>Pseudomonadati</taxon>
        <taxon>Bacteroidota</taxon>
        <taxon>Sphingobacteriia</taxon>
        <taxon>Sphingobacteriales</taxon>
        <taxon>Sphingobacteriaceae</taxon>
        <taxon>Pedobacter</taxon>
    </lineage>
</organism>
<dbReference type="EMBL" id="SNWM01000003">
    <property type="protein sequence ID" value="TDO21733.1"/>
    <property type="molecule type" value="Genomic_DNA"/>
</dbReference>
<dbReference type="CDD" id="cd12967">
    <property type="entry name" value="CBM_SusE-F_like_u1"/>
    <property type="match status" value="1"/>
</dbReference>
<dbReference type="Gene3D" id="2.60.40.3620">
    <property type="match status" value="2"/>
</dbReference>